<dbReference type="EMBL" id="JAPTNG010000009">
    <property type="protein sequence ID" value="MCZ0831809.1"/>
    <property type="molecule type" value="Genomic_DNA"/>
</dbReference>
<keyword evidence="2" id="KW-1185">Reference proteome</keyword>
<sequence length="85" mass="9256">MASTSVTVKVNGIEELKELTKAIEDVVTALEKLNKCTNKRNNVTVSPTLNITTAQCVDAVSTKVMEQINDEITKSLEVSGRKYGL</sequence>
<gene>
    <name evidence="1" type="ORF">O0535_13775</name>
</gene>
<name>A0ABT4HZQ5_9BACL</name>
<dbReference type="Proteomes" id="UP001067708">
    <property type="component" value="Unassembled WGS sequence"/>
</dbReference>
<evidence type="ECO:0000313" key="1">
    <source>
        <dbReference type="EMBL" id="MCZ0831809.1"/>
    </source>
</evidence>
<proteinExistence type="predicted"/>
<evidence type="ECO:0000313" key="2">
    <source>
        <dbReference type="Proteomes" id="UP001067708"/>
    </source>
</evidence>
<accession>A0ABT4HZQ5</accession>
<organism evidence="1 2">
    <name type="scientific">Brevibacillus halotolerans</name>
    <dbReference type="NCBI Taxonomy" id="1507437"/>
    <lineage>
        <taxon>Bacteria</taxon>
        <taxon>Bacillati</taxon>
        <taxon>Bacillota</taxon>
        <taxon>Bacilli</taxon>
        <taxon>Bacillales</taxon>
        <taxon>Paenibacillaceae</taxon>
        <taxon>Brevibacillus</taxon>
    </lineage>
</organism>
<reference evidence="1" key="1">
    <citation type="submission" date="2022-09" db="EMBL/GenBank/DDBJ databases">
        <title>Genome analysis and characterization of larvicidal activity of Brevibacillus strains.</title>
        <authorList>
            <person name="Patrusheva E.V."/>
            <person name="Izotova A.O."/>
            <person name="Toshchakov S.V."/>
            <person name="Sineoky S.P."/>
        </authorList>
    </citation>
    <scope>NUCLEOTIDE SEQUENCE</scope>
    <source>
        <strain evidence="1">VKPM_B-13244</strain>
    </source>
</reference>
<dbReference type="RefSeq" id="WP_258417652.1">
    <property type="nucleotide sequence ID" value="NZ_JAPTNG010000009.1"/>
</dbReference>
<protein>
    <submittedName>
        <fullName evidence="1">Uncharacterized protein</fullName>
    </submittedName>
</protein>
<comment type="caution">
    <text evidence="1">The sequence shown here is derived from an EMBL/GenBank/DDBJ whole genome shotgun (WGS) entry which is preliminary data.</text>
</comment>